<dbReference type="SUPFAM" id="SSF89392">
    <property type="entry name" value="Prokaryotic lipoproteins and lipoprotein localization factors"/>
    <property type="match status" value="1"/>
</dbReference>
<dbReference type="InterPro" id="IPR029046">
    <property type="entry name" value="LolA/LolB/LppX"/>
</dbReference>
<sequence length="295" mass="31905">MNRPIGFAFALCLGCWGVSLAPSLAQTQAAPPPSTSQVSPAGILRAAADYLKTKPAFTFTNQITYDNVLSGGDKVTYHATQTVSVQRNNQLRASYDGDFQKTEVFYNGTTFTWLDVDQNMYYQAPAPNNLDDLVASLTTRSSSPIPMIAFVTSDAFAAYDPQTFTSRYLGLSTVNGEPCHNIFVTGPESNWQIWVSTSDQPLVQKVVITYKTLPGAPQYTAEFTRWEFPPSQPAQLFQFTPPANAVAIQDQSAILRTPLPQGLSLPDGLSPPPIAPDIGGTNLNLPGGLTPPKLP</sequence>
<dbReference type="Gene3D" id="2.50.20.10">
    <property type="entry name" value="Lipoprotein localisation LolA/LolB/LppX"/>
    <property type="match status" value="1"/>
</dbReference>
<dbReference type="RefSeq" id="WP_322876772.1">
    <property type="nucleotide sequence ID" value="NZ_JAVMIP010000001.1"/>
</dbReference>
<gene>
    <name evidence="3" type="ORF">RIF25_01355</name>
</gene>
<accession>A0AAE4FNP5</accession>
<comment type="caution">
    <text evidence="3">The sequence shown here is derived from an EMBL/GenBank/DDBJ whole genome shotgun (WGS) entry which is preliminary data.</text>
</comment>
<dbReference type="Pfam" id="PF09865">
    <property type="entry name" value="DUF2092"/>
    <property type="match status" value="1"/>
</dbReference>
<feature type="signal peptide" evidence="2">
    <location>
        <begin position="1"/>
        <end position="21"/>
    </location>
</feature>
<evidence type="ECO:0000313" key="3">
    <source>
        <dbReference type="EMBL" id="MDS3859444.1"/>
    </source>
</evidence>
<evidence type="ECO:0000256" key="1">
    <source>
        <dbReference type="SAM" id="MobiDB-lite"/>
    </source>
</evidence>
<dbReference type="Proteomes" id="UP001268256">
    <property type="component" value="Unassembled WGS sequence"/>
</dbReference>
<evidence type="ECO:0000313" key="4">
    <source>
        <dbReference type="Proteomes" id="UP001268256"/>
    </source>
</evidence>
<proteinExistence type="predicted"/>
<reference evidence="4" key="1">
    <citation type="submission" date="2023-07" db="EMBL/GenBank/DDBJ databases">
        <authorList>
            <person name="Luz R."/>
            <person name="Cordeiro R."/>
            <person name="Fonseca A."/>
            <person name="Goncalves V."/>
        </authorList>
    </citation>
    <scope>NUCLEOTIDE SEQUENCE [LARGE SCALE GENOMIC DNA]</scope>
    <source>
        <strain evidence="4">BACA0444</strain>
    </source>
</reference>
<organism evidence="3 4">
    <name type="scientific">Pseudocalidococcus azoricus BACA0444</name>
    <dbReference type="NCBI Taxonomy" id="2918990"/>
    <lineage>
        <taxon>Bacteria</taxon>
        <taxon>Bacillati</taxon>
        <taxon>Cyanobacteriota</taxon>
        <taxon>Cyanophyceae</taxon>
        <taxon>Acaryochloridales</taxon>
        <taxon>Thermosynechococcaceae</taxon>
        <taxon>Pseudocalidococcus</taxon>
        <taxon>Pseudocalidococcus azoricus</taxon>
    </lineage>
</organism>
<keyword evidence="4" id="KW-1185">Reference proteome</keyword>
<evidence type="ECO:0000256" key="2">
    <source>
        <dbReference type="SAM" id="SignalP"/>
    </source>
</evidence>
<protein>
    <submittedName>
        <fullName evidence="3">DUF2092 domain-containing protein</fullName>
    </submittedName>
</protein>
<dbReference type="AlphaFoldDB" id="A0AAE4FNP5"/>
<name>A0AAE4FNP5_9CYAN</name>
<keyword evidence="2" id="KW-0732">Signal</keyword>
<feature type="region of interest" description="Disordered" evidence="1">
    <location>
        <begin position="271"/>
        <end position="295"/>
    </location>
</feature>
<feature type="chain" id="PRO_5042206639" evidence="2">
    <location>
        <begin position="22"/>
        <end position="295"/>
    </location>
</feature>
<feature type="compositionally biased region" description="Low complexity" evidence="1">
    <location>
        <begin position="279"/>
        <end position="295"/>
    </location>
</feature>
<dbReference type="InterPro" id="IPR019207">
    <property type="entry name" value="DUF2092"/>
</dbReference>
<dbReference type="EMBL" id="JAVMIP010000001">
    <property type="protein sequence ID" value="MDS3859444.1"/>
    <property type="molecule type" value="Genomic_DNA"/>
</dbReference>